<dbReference type="SUPFAM" id="SSF56059">
    <property type="entry name" value="Glutathione synthetase ATP-binding domain-like"/>
    <property type="match status" value="1"/>
</dbReference>
<dbReference type="PROSITE" id="PS50975">
    <property type="entry name" value="ATP_GRASP"/>
    <property type="match status" value="1"/>
</dbReference>
<comment type="caution">
    <text evidence="3">The sequence shown here is derived from an EMBL/GenBank/DDBJ whole genome shotgun (WGS) entry which is preliminary data.</text>
</comment>
<sequence>MSGKVTNVYFNRWFSTAYHYMNMIRDNPDGEQFRFYGTHPDINHMSLQACDHAETEPALRGTAYVDFALDFCRRHRIDLFVPRLNMLDISREIDRFEEIGTRVIACRDADLLEAIVEKDKFYESMAGEDIVTIPDYELAETPEQFRSAYTKLVSRGHRVCFKPTEAEGGMGFRIIDDQLDSFATLYGHVTLAMTFEQAYAALAGAETFPKLMVMEMLEGDEYSIDCLADAEGKLLAAVPRRKLAGRVYEMDAVPELMEIAERIAVKCRIPYVYNVQVKYGQGVPKLLEINPRMSGGLYLTCLTGVNMPYLAVQAGLGRPFEVPKPRYGIRASYVEQAILLADSEAKSGTTDSEIDVG</sequence>
<dbReference type="Pfam" id="PF15632">
    <property type="entry name" value="ATPgrasp_Ter"/>
    <property type="match status" value="1"/>
</dbReference>
<dbReference type="Proteomes" id="UP001596113">
    <property type="component" value="Unassembled WGS sequence"/>
</dbReference>
<organism evidence="3 4">
    <name type="scientific">Cohnella soli</name>
    <dbReference type="NCBI Taxonomy" id="425005"/>
    <lineage>
        <taxon>Bacteria</taxon>
        <taxon>Bacillati</taxon>
        <taxon>Bacillota</taxon>
        <taxon>Bacilli</taxon>
        <taxon>Bacillales</taxon>
        <taxon>Paenibacillaceae</taxon>
        <taxon>Cohnella</taxon>
    </lineage>
</organism>
<dbReference type="EMBL" id="JBHSMI010000028">
    <property type="protein sequence ID" value="MFC5404493.1"/>
    <property type="molecule type" value="Genomic_DNA"/>
</dbReference>
<keyword evidence="4" id="KW-1185">Reference proteome</keyword>
<dbReference type="InterPro" id="IPR011226">
    <property type="entry name" value="ATP-grasp_fam"/>
</dbReference>
<dbReference type="PIRSF" id="PIRSF029120">
    <property type="entry name" value="UCP029120"/>
    <property type="match status" value="1"/>
</dbReference>
<evidence type="ECO:0000313" key="3">
    <source>
        <dbReference type="EMBL" id="MFC5404493.1"/>
    </source>
</evidence>
<feature type="domain" description="ATP-grasp" evidence="2">
    <location>
        <begin position="123"/>
        <end position="316"/>
    </location>
</feature>
<keyword evidence="1" id="KW-0547">Nucleotide-binding</keyword>
<reference evidence="4" key="1">
    <citation type="journal article" date="2019" name="Int. J. Syst. Evol. Microbiol.">
        <title>The Global Catalogue of Microorganisms (GCM) 10K type strain sequencing project: providing services to taxonomists for standard genome sequencing and annotation.</title>
        <authorList>
            <consortium name="The Broad Institute Genomics Platform"/>
            <consortium name="The Broad Institute Genome Sequencing Center for Infectious Disease"/>
            <person name="Wu L."/>
            <person name="Ma J."/>
        </authorList>
    </citation>
    <scope>NUCLEOTIDE SEQUENCE [LARGE SCALE GENOMIC DNA]</scope>
    <source>
        <strain evidence="4">CGMCC 1.18575</strain>
    </source>
</reference>
<name>A0ABW0HVW1_9BACL</name>
<keyword evidence="1" id="KW-0067">ATP-binding</keyword>
<dbReference type="Gene3D" id="3.30.470.20">
    <property type="entry name" value="ATP-grasp fold, B domain"/>
    <property type="match status" value="1"/>
</dbReference>
<evidence type="ECO:0000259" key="2">
    <source>
        <dbReference type="PROSITE" id="PS50975"/>
    </source>
</evidence>
<proteinExistence type="predicted"/>
<dbReference type="RefSeq" id="WP_378134846.1">
    <property type="nucleotide sequence ID" value="NZ_JBHSMI010000028.1"/>
</dbReference>
<evidence type="ECO:0000313" key="4">
    <source>
        <dbReference type="Proteomes" id="UP001596113"/>
    </source>
</evidence>
<accession>A0ABW0HVW1</accession>
<gene>
    <name evidence="3" type="ORF">ACFPOF_17300</name>
</gene>
<evidence type="ECO:0000256" key="1">
    <source>
        <dbReference type="PROSITE-ProRule" id="PRU00409"/>
    </source>
</evidence>
<dbReference type="InterPro" id="IPR011761">
    <property type="entry name" value="ATP-grasp"/>
</dbReference>
<dbReference type="Gene3D" id="3.40.50.20">
    <property type="match status" value="1"/>
</dbReference>
<protein>
    <submittedName>
        <fullName evidence="3">ATP-grasp domain-containing protein</fullName>
    </submittedName>
</protein>